<feature type="compositionally biased region" description="Low complexity" evidence="1">
    <location>
        <begin position="61"/>
        <end position="83"/>
    </location>
</feature>
<comment type="caution">
    <text evidence="2">The sequence shown here is derived from an EMBL/GenBank/DDBJ whole genome shotgun (WGS) entry which is preliminary data.</text>
</comment>
<organism evidence="2 3">
    <name type="scientific">Crotalaria pallida</name>
    <name type="common">Smooth rattlebox</name>
    <name type="synonym">Crotalaria striata</name>
    <dbReference type="NCBI Taxonomy" id="3830"/>
    <lineage>
        <taxon>Eukaryota</taxon>
        <taxon>Viridiplantae</taxon>
        <taxon>Streptophyta</taxon>
        <taxon>Embryophyta</taxon>
        <taxon>Tracheophyta</taxon>
        <taxon>Spermatophyta</taxon>
        <taxon>Magnoliopsida</taxon>
        <taxon>eudicotyledons</taxon>
        <taxon>Gunneridae</taxon>
        <taxon>Pentapetalae</taxon>
        <taxon>rosids</taxon>
        <taxon>fabids</taxon>
        <taxon>Fabales</taxon>
        <taxon>Fabaceae</taxon>
        <taxon>Papilionoideae</taxon>
        <taxon>50 kb inversion clade</taxon>
        <taxon>genistoids sensu lato</taxon>
        <taxon>core genistoids</taxon>
        <taxon>Crotalarieae</taxon>
        <taxon>Crotalaria</taxon>
    </lineage>
</organism>
<proteinExistence type="predicted"/>
<sequence length="89" mass="9007">MRNKLPPVQQRKLERVKVDSLGWRLAGTTAGIVATVAGNAPKLEGTTAPVVGTVAPAVRTAGNAPEPATTAAPEPASTATTTTYVASIN</sequence>
<dbReference type="EMBL" id="JAYWIO010000006">
    <property type="protein sequence ID" value="KAK7256149.1"/>
    <property type="molecule type" value="Genomic_DNA"/>
</dbReference>
<accession>A0AAN9HWD9</accession>
<reference evidence="2 3" key="1">
    <citation type="submission" date="2024-01" db="EMBL/GenBank/DDBJ databases">
        <title>The genomes of 5 underutilized Papilionoideae crops provide insights into root nodulation and disease resistanc.</title>
        <authorList>
            <person name="Yuan L."/>
        </authorList>
    </citation>
    <scope>NUCLEOTIDE SEQUENCE [LARGE SCALE GENOMIC DNA]</scope>
    <source>
        <strain evidence="2">ZHUSHIDOU_FW_LH</strain>
        <tissue evidence="2">Leaf</tissue>
    </source>
</reference>
<dbReference type="Proteomes" id="UP001372338">
    <property type="component" value="Unassembled WGS sequence"/>
</dbReference>
<dbReference type="AlphaFoldDB" id="A0AAN9HWD9"/>
<evidence type="ECO:0000256" key="1">
    <source>
        <dbReference type="SAM" id="MobiDB-lite"/>
    </source>
</evidence>
<name>A0AAN9HWD9_CROPI</name>
<protein>
    <submittedName>
        <fullName evidence="2">Uncharacterized protein</fullName>
    </submittedName>
</protein>
<evidence type="ECO:0000313" key="3">
    <source>
        <dbReference type="Proteomes" id="UP001372338"/>
    </source>
</evidence>
<evidence type="ECO:0000313" key="2">
    <source>
        <dbReference type="EMBL" id="KAK7256149.1"/>
    </source>
</evidence>
<keyword evidence="3" id="KW-1185">Reference proteome</keyword>
<feature type="region of interest" description="Disordered" evidence="1">
    <location>
        <begin position="61"/>
        <end position="89"/>
    </location>
</feature>
<gene>
    <name evidence="2" type="ORF">RIF29_29584</name>
</gene>